<dbReference type="AlphaFoldDB" id="A0A518BQV4"/>
<feature type="region of interest" description="Disordered" evidence="1">
    <location>
        <begin position="630"/>
        <end position="654"/>
    </location>
</feature>
<reference evidence="2 3" key="1">
    <citation type="submission" date="2019-02" db="EMBL/GenBank/DDBJ databases">
        <title>Deep-cultivation of Planctomycetes and their phenomic and genomic characterization uncovers novel biology.</title>
        <authorList>
            <person name="Wiegand S."/>
            <person name="Jogler M."/>
            <person name="Boedeker C."/>
            <person name="Pinto D."/>
            <person name="Vollmers J."/>
            <person name="Rivas-Marin E."/>
            <person name="Kohn T."/>
            <person name="Peeters S.H."/>
            <person name="Heuer A."/>
            <person name="Rast P."/>
            <person name="Oberbeckmann S."/>
            <person name="Bunk B."/>
            <person name="Jeske O."/>
            <person name="Meyerdierks A."/>
            <person name="Storesund J.E."/>
            <person name="Kallscheuer N."/>
            <person name="Luecker S."/>
            <person name="Lage O.M."/>
            <person name="Pohl T."/>
            <person name="Merkel B.J."/>
            <person name="Hornburger P."/>
            <person name="Mueller R.-W."/>
            <person name="Bruemmer F."/>
            <person name="Labrenz M."/>
            <person name="Spormann A.M."/>
            <person name="Op den Camp H."/>
            <person name="Overmann J."/>
            <person name="Amann R."/>
            <person name="Jetten M.S.M."/>
            <person name="Mascher T."/>
            <person name="Medema M.H."/>
            <person name="Devos D.P."/>
            <person name="Kaster A.-K."/>
            <person name="Ovreas L."/>
            <person name="Rohde M."/>
            <person name="Galperin M.Y."/>
            <person name="Jogler C."/>
        </authorList>
    </citation>
    <scope>NUCLEOTIDE SEQUENCE [LARGE SCALE GENOMIC DNA]</scope>
    <source>
        <strain evidence="2 3">Pla133</strain>
    </source>
</reference>
<name>A0A518BQV4_9BACT</name>
<evidence type="ECO:0000313" key="2">
    <source>
        <dbReference type="EMBL" id="QDU69358.1"/>
    </source>
</evidence>
<feature type="region of interest" description="Disordered" evidence="1">
    <location>
        <begin position="213"/>
        <end position="243"/>
    </location>
</feature>
<evidence type="ECO:0000256" key="1">
    <source>
        <dbReference type="SAM" id="MobiDB-lite"/>
    </source>
</evidence>
<dbReference type="EMBL" id="CP036287">
    <property type="protein sequence ID" value="QDU69358.1"/>
    <property type="molecule type" value="Genomic_DNA"/>
</dbReference>
<feature type="region of interest" description="Disordered" evidence="1">
    <location>
        <begin position="411"/>
        <end position="438"/>
    </location>
</feature>
<gene>
    <name evidence="2" type="ORF">Pla133_44770</name>
</gene>
<dbReference type="Proteomes" id="UP000316921">
    <property type="component" value="Chromosome"/>
</dbReference>
<accession>A0A518BQV4</accession>
<dbReference type="SUPFAM" id="SSF82171">
    <property type="entry name" value="DPP6 N-terminal domain-like"/>
    <property type="match status" value="1"/>
</dbReference>
<dbReference type="RefSeq" id="WP_145069182.1">
    <property type="nucleotide sequence ID" value="NZ_CP036287.1"/>
</dbReference>
<protein>
    <submittedName>
        <fullName evidence="2">Uncharacterized protein</fullName>
    </submittedName>
</protein>
<dbReference type="KEGG" id="pbap:Pla133_44770"/>
<feature type="compositionally biased region" description="Basic and acidic residues" evidence="1">
    <location>
        <begin position="215"/>
        <end position="227"/>
    </location>
</feature>
<sequence>MLTTALALLLTLVPTLNCGPQVDDGWQEKGVFGTVYPQPADVVIDDLLVHGDELGGAEQILMTLAAGEEGFAAVWRDTRFGNLGLVLGELTADGERIDFEESVATQQTSRQFDPVVALGGGFTGAVAWFGASGKALQTMLRPFAGELGFASAPLPVGAGAARDRSAGGSARGASDGGRGSGASVPGLAIDGVGSGLVVWVEGDGLLAQRFRRGAQQRDGKFQPERVGEPFSPSTGAPAPTGSAVAAMRPEGGALIAWPSDRGVTLWSDAHSTGRIRTVKLDGIERAFPDRSSDGWWLVGSHKSRPVVAFVDAGLDLERELEFPRDVARIDAASIGERVAVALEWSKPGDRAAFELRYYAHDGEGPLETTAFPSEEGAAPRGVHLAANGKVLVAAWTDAREGDDDVFYRRFPLASDDEAPPPQASTRWNGDRASSDQTDASIASNGELCCLAWSDRREGVEAIWYRFLKPDGSLTDEARLSAPGVHTNFPAVAVTGGASPATLIAWKRGEVGNTRLVASVIPAGGKPTAAIELDPGQVCGGNWPAAVAARGDGFAVLFVRDRGEVCVVQVDAAGAVDGKPRTLYRARDGQARNPELTLLDDGRLLALWDVRPEQDPCFLVGRFLGEGLRPTGSELDFDPSPTGSGDLQPAAAPGPDGGFLLAWTGNESPTRDVFARAFDARGKPAGPPLAISVKATEQDYAEVERLADGSWVVVWEDDISREDHIHARRISADFDLGPRVTVNQREADFSENRTSPATAILGGNLVTIWTDRRRSKGLDVYLRAVGNGFDRVGPARVPSER</sequence>
<proteinExistence type="predicted"/>
<feature type="region of interest" description="Disordered" evidence="1">
    <location>
        <begin position="158"/>
        <end position="181"/>
    </location>
</feature>
<evidence type="ECO:0000313" key="3">
    <source>
        <dbReference type="Proteomes" id="UP000316921"/>
    </source>
</evidence>
<organism evidence="2 3">
    <name type="scientific">Engelhardtia mirabilis</name>
    <dbReference type="NCBI Taxonomy" id="2528011"/>
    <lineage>
        <taxon>Bacteria</taxon>
        <taxon>Pseudomonadati</taxon>
        <taxon>Planctomycetota</taxon>
        <taxon>Planctomycetia</taxon>
        <taxon>Planctomycetia incertae sedis</taxon>
        <taxon>Engelhardtia</taxon>
    </lineage>
</organism>
<keyword evidence="3" id="KW-1185">Reference proteome</keyword>